<gene>
    <name evidence="7" type="ORF">K7432_002899</name>
</gene>
<keyword evidence="8" id="KW-1185">Reference proteome</keyword>
<feature type="transmembrane region" description="Helical" evidence="6">
    <location>
        <begin position="81"/>
        <end position="104"/>
    </location>
</feature>
<proteinExistence type="predicted"/>
<evidence type="ECO:0000256" key="2">
    <source>
        <dbReference type="ARBA" id="ARBA00022692"/>
    </source>
</evidence>
<comment type="subcellular location">
    <subcellularLocation>
        <location evidence="1">Membrane</location>
        <topology evidence="1">Multi-pass membrane protein</topology>
    </subcellularLocation>
</comment>
<organism evidence="7 8">
    <name type="scientific">Basidiobolus ranarum</name>
    <dbReference type="NCBI Taxonomy" id="34480"/>
    <lineage>
        <taxon>Eukaryota</taxon>
        <taxon>Fungi</taxon>
        <taxon>Fungi incertae sedis</taxon>
        <taxon>Zoopagomycota</taxon>
        <taxon>Entomophthoromycotina</taxon>
        <taxon>Basidiobolomycetes</taxon>
        <taxon>Basidiobolales</taxon>
        <taxon>Basidiobolaceae</taxon>
        <taxon>Basidiobolus</taxon>
    </lineage>
</organism>
<feature type="transmembrane region" description="Helical" evidence="6">
    <location>
        <begin position="116"/>
        <end position="135"/>
    </location>
</feature>
<dbReference type="PANTHER" id="PTHR12570">
    <property type="match status" value="1"/>
</dbReference>
<name>A0ABR2X0Q9_9FUNG</name>
<feature type="transmembrane region" description="Helical" evidence="6">
    <location>
        <begin position="57"/>
        <end position="75"/>
    </location>
</feature>
<evidence type="ECO:0000256" key="6">
    <source>
        <dbReference type="SAM" id="Phobius"/>
    </source>
</evidence>
<feature type="transmembrane region" description="Helical" evidence="6">
    <location>
        <begin position="155"/>
        <end position="176"/>
    </location>
</feature>
<evidence type="ECO:0000313" key="8">
    <source>
        <dbReference type="Proteomes" id="UP001479436"/>
    </source>
</evidence>
<protein>
    <recommendedName>
        <fullName evidence="9">Magnesium transporter</fullName>
    </recommendedName>
</protein>
<sequence>MFSNMDSNEDKALHIKVAIGLIVTVVTCFTQSIGLNLQKKSHIINESYPKESRQTEWSRPMWLTGFAIFLASNIFGSLFSIGFLPIIILAPLGAITLITNAICAKLILGDSFPFQSILATGLIVVGAVAIALFGTVLEPSHTLDDLILLYQRQPFIIYIIIVIILLGLVIGATRFLEAVLTRIQTDHESTCSAVSAIALIKMKLLLGSMYAIISGILSSHTLLFAKSGVELLLITILEGRNQFDRALSWVITFAILCSALLQLYYLNKSLQLCDTLLLVPISFCAYNVSSLCNGLVYYNQWSRLEWWQLVLVVIGVIILSFGVFALSQTNNPTTPQRTRSRSDINKGKNTSRPSPSTERTPLIIP</sequence>
<dbReference type="Proteomes" id="UP001479436">
    <property type="component" value="Unassembled WGS sequence"/>
</dbReference>
<feature type="transmembrane region" description="Helical" evidence="6">
    <location>
        <begin position="277"/>
        <end position="300"/>
    </location>
</feature>
<feature type="transmembrane region" description="Helical" evidence="6">
    <location>
        <begin position="246"/>
        <end position="265"/>
    </location>
</feature>
<dbReference type="InterPro" id="IPR008521">
    <property type="entry name" value="Mg_trans_NIPA"/>
</dbReference>
<dbReference type="Pfam" id="PF05653">
    <property type="entry name" value="Mg_trans_NIPA"/>
    <property type="match status" value="1"/>
</dbReference>
<dbReference type="PANTHER" id="PTHR12570:SF86">
    <property type="entry name" value="ADR321CP"/>
    <property type="match status" value="1"/>
</dbReference>
<evidence type="ECO:0000256" key="4">
    <source>
        <dbReference type="ARBA" id="ARBA00023136"/>
    </source>
</evidence>
<reference evidence="7 8" key="1">
    <citation type="submission" date="2023-04" db="EMBL/GenBank/DDBJ databases">
        <title>Genome of Basidiobolus ranarum AG-B5.</title>
        <authorList>
            <person name="Stajich J.E."/>
            <person name="Carter-House D."/>
            <person name="Gryganskyi A."/>
        </authorList>
    </citation>
    <scope>NUCLEOTIDE SEQUENCE [LARGE SCALE GENOMIC DNA]</scope>
    <source>
        <strain evidence="7 8">AG-B5</strain>
    </source>
</reference>
<dbReference type="InterPro" id="IPR037185">
    <property type="entry name" value="EmrE-like"/>
</dbReference>
<evidence type="ECO:0000313" key="7">
    <source>
        <dbReference type="EMBL" id="KAK9767360.1"/>
    </source>
</evidence>
<feature type="region of interest" description="Disordered" evidence="5">
    <location>
        <begin position="331"/>
        <end position="365"/>
    </location>
</feature>
<dbReference type="SUPFAM" id="SSF103481">
    <property type="entry name" value="Multidrug resistance efflux transporter EmrE"/>
    <property type="match status" value="1"/>
</dbReference>
<comment type="caution">
    <text evidence="7">The sequence shown here is derived from an EMBL/GenBank/DDBJ whole genome shotgun (WGS) entry which is preliminary data.</text>
</comment>
<keyword evidence="3 6" id="KW-1133">Transmembrane helix</keyword>
<feature type="transmembrane region" description="Helical" evidence="6">
    <location>
        <begin position="12"/>
        <end position="37"/>
    </location>
</feature>
<feature type="compositionally biased region" description="Polar residues" evidence="5">
    <location>
        <begin position="347"/>
        <end position="359"/>
    </location>
</feature>
<dbReference type="EMBL" id="JASJQH010000082">
    <property type="protein sequence ID" value="KAK9767360.1"/>
    <property type="molecule type" value="Genomic_DNA"/>
</dbReference>
<accession>A0ABR2X0Q9</accession>
<evidence type="ECO:0008006" key="9">
    <source>
        <dbReference type="Google" id="ProtNLM"/>
    </source>
</evidence>
<feature type="transmembrane region" description="Helical" evidence="6">
    <location>
        <begin position="306"/>
        <end position="327"/>
    </location>
</feature>
<feature type="transmembrane region" description="Helical" evidence="6">
    <location>
        <begin position="204"/>
        <end position="226"/>
    </location>
</feature>
<keyword evidence="4 6" id="KW-0472">Membrane</keyword>
<keyword evidence="2 6" id="KW-0812">Transmembrane</keyword>
<evidence type="ECO:0000256" key="1">
    <source>
        <dbReference type="ARBA" id="ARBA00004141"/>
    </source>
</evidence>
<evidence type="ECO:0000256" key="3">
    <source>
        <dbReference type="ARBA" id="ARBA00022989"/>
    </source>
</evidence>
<evidence type="ECO:0000256" key="5">
    <source>
        <dbReference type="SAM" id="MobiDB-lite"/>
    </source>
</evidence>